<dbReference type="RefSeq" id="WP_322184637.1">
    <property type="nucleotide sequence ID" value="NZ_JAXLPB010000001.1"/>
</dbReference>
<proteinExistence type="predicted"/>
<name>A0ABU5HXN4_9HYPH</name>
<evidence type="ECO:0000313" key="1">
    <source>
        <dbReference type="EMBL" id="MDY8107538.1"/>
    </source>
</evidence>
<keyword evidence="2" id="KW-1185">Reference proteome</keyword>
<dbReference type="Proteomes" id="UP001294412">
    <property type="component" value="Unassembled WGS sequence"/>
</dbReference>
<organism evidence="1 2">
    <name type="scientific">Fulvimarina uroteuthidis</name>
    <dbReference type="NCBI Taxonomy" id="3098149"/>
    <lineage>
        <taxon>Bacteria</taxon>
        <taxon>Pseudomonadati</taxon>
        <taxon>Pseudomonadota</taxon>
        <taxon>Alphaproteobacteria</taxon>
        <taxon>Hyphomicrobiales</taxon>
        <taxon>Aurantimonadaceae</taxon>
        <taxon>Fulvimarina</taxon>
    </lineage>
</organism>
<accession>A0ABU5HXN4</accession>
<dbReference type="EMBL" id="JAXLPB010000001">
    <property type="protein sequence ID" value="MDY8107538.1"/>
    <property type="molecule type" value="Genomic_DNA"/>
</dbReference>
<reference evidence="1 2" key="1">
    <citation type="submission" date="2023-12" db="EMBL/GenBank/DDBJ databases">
        <title>Description of Novel Strain Fulvimarina sp. 2208YS6-2-32 isolated from Uroteuthis (Photololigo) edulis.</title>
        <authorList>
            <person name="Park J.-S."/>
        </authorList>
    </citation>
    <scope>NUCLEOTIDE SEQUENCE [LARGE SCALE GENOMIC DNA]</scope>
    <source>
        <strain evidence="1 2">2208YS6-2-32</strain>
    </source>
</reference>
<sequence length="50" mass="5824">MLADIIVGRSSCGGERGRFDMHQHAMVHYGFRRSLRRLLVRFHLVKARSV</sequence>
<evidence type="ECO:0000313" key="2">
    <source>
        <dbReference type="Proteomes" id="UP001294412"/>
    </source>
</evidence>
<protein>
    <submittedName>
        <fullName evidence="1">Uncharacterized protein</fullName>
    </submittedName>
</protein>
<gene>
    <name evidence="1" type="ORF">U0C82_00055</name>
</gene>
<comment type="caution">
    <text evidence="1">The sequence shown here is derived from an EMBL/GenBank/DDBJ whole genome shotgun (WGS) entry which is preliminary data.</text>
</comment>